<keyword evidence="1" id="KW-0812">Transmembrane</keyword>
<dbReference type="Proteomes" id="UP001500456">
    <property type="component" value="Unassembled WGS sequence"/>
</dbReference>
<organism evidence="2 3">
    <name type="scientific">Streptomyces plumbiresistens</name>
    <dbReference type="NCBI Taxonomy" id="511811"/>
    <lineage>
        <taxon>Bacteria</taxon>
        <taxon>Bacillati</taxon>
        <taxon>Actinomycetota</taxon>
        <taxon>Actinomycetes</taxon>
        <taxon>Kitasatosporales</taxon>
        <taxon>Streptomycetaceae</taxon>
        <taxon>Streptomyces</taxon>
    </lineage>
</organism>
<dbReference type="RefSeq" id="WP_329338264.1">
    <property type="nucleotide sequence ID" value="NZ_BAAAZX010000016.1"/>
</dbReference>
<protein>
    <recommendedName>
        <fullName evidence="4">DUF4395 domain-containing protein</fullName>
    </recommendedName>
</protein>
<keyword evidence="1" id="KW-0472">Membrane</keyword>
<dbReference type="EMBL" id="BAAAZX010000016">
    <property type="protein sequence ID" value="GAA4007842.1"/>
    <property type="molecule type" value="Genomic_DNA"/>
</dbReference>
<evidence type="ECO:0000313" key="2">
    <source>
        <dbReference type="EMBL" id="GAA4007842.1"/>
    </source>
</evidence>
<reference evidence="3" key="1">
    <citation type="journal article" date="2019" name="Int. J. Syst. Evol. Microbiol.">
        <title>The Global Catalogue of Microorganisms (GCM) 10K type strain sequencing project: providing services to taxonomists for standard genome sequencing and annotation.</title>
        <authorList>
            <consortium name="The Broad Institute Genomics Platform"/>
            <consortium name="The Broad Institute Genome Sequencing Center for Infectious Disease"/>
            <person name="Wu L."/>
            <person name="Ma J."/>
        </authorList>
    </citation>
    <scope>NUCLEOTIDE SEQUENCE [LARGE SCALE GENOMIC DNA]</scope>
    <source>
        <strain evidence="3">JCM 16924</strain>
    </source>
</reference>
<accession>A0ABP7S7Z8</accession>
<name>A0ABP7S7Z8_9ACTN</name>
<keyword evidence="3" id="KW-1185">Reference proteome</keyword>
<comment type="caution">
    <text evidence="2">The sequence shown here is derived from an EMBL/GenBank/DDBJ whole genome shotgun (WGS) entry which is preliminary data.</text>
</comment>
<keyword evidence="1" id="KW-1133">Transmembrane helix</keyword>
<evidence type="ECO:0000256" key="1">
    <source>
        <dbReference type="SAM" id="Phobius"/>
    </source>
</evidence>
<sequence length="62" mass="6527">MFLPLFLPLFLPRDADRVAVPLLALGAAYIGVEFCCACGYAALGSRLQRMGSPGAPAGGWTR</sequence>
<evidence type="ECO:0008006" key="4">
    <source>
        <dbReference type="Google" id="ProtNLM"/>
    </source>
</evidence>
<proteinExistence type="predicted"/>
<gene>
    <name evidence="2" type="ORF">GCM10022232_55140</name>
</gene>
<feature type="transmembrane region" description="Helical" evidence="1">
    <location>
        <begin position="25"/>
        <end position="43"/>
    </location>
</feature>
<evidence type="ECO:0000313" key="3">
    <source>
        <dbReference type="Proteomes" id="UP001500456"/>
    </source>
</evidence>